<protein>
    <submittedName>
        <fullName evidence="1">Uncharacterized protein</fullName>
    </submittedName>
</protein>
<accession>A0ABR2NXF4</accession>
<organism evidence="1 2">
    <name type="scientific">Hibiscus sabdariffa</name>
    <name type="common">roselle</name>
    <dbReference type="NCBI Taxonomy" id="183260"/>
    <lineage>
        <taxon>Eukaryota</taxon>
        <taxon>Viridiplantae</taxon>
        <taxon>Streptophyta</taxon>
        <taxon>Embryophyta</taxon>
        <taxon>Tracheophyta</taxon>
        <taxon>Spermatophyta</taxon>
        <taxon>Magnoliopsida</taxon>
        <taxon>eudicotyledons</taxon>
        <taxon>Gunneridae</taxon>
        <taxon>Pentapetalae</taxon>
        <taxon>rosids</taxon>
        <taxon>malvids</taxon>
        <taxon>Malvales</taxon>
        <taxon>Malvaceae</taxon>
        <taxon>Malvoideae</taxon>
        <taxon>Hibiscus</taxon>
    </lineage>
</organism>
<keyword evidence="2" id="KW-1185">Reference proteome</keyword>
<dbReference type="EMBL" id="JBBPBN010000091">
    <property type="protein sequence ID" value="KAK8980878.1"/>
    <property type="molecule type" value="Genomic_DNA"/>
</dbReference>
<evidence type="ECO:0000313" key="2">
    <source>
        <dbReference type="Proteomes" id="UP001396334"/>
    </source>
</evidence>
<sequence>MNRKDIFDFQKISIRIYVELILSMNRHRVQVKELLDKWWKPVQKTWPSSIFRIGKVWHLQVNATTSGMHAPGVLMSVTELNSLIRVP</sequence>
<name>A0ABR2NXF4_9ROSI</name>
<proteinExistence type="predicted"/>
<evidence type="ECO:0000313" key="1">
    <source>
        <dbReference type="EMBL" id="KAK8980878.1"/>
    </source>
</evidence>
<reference evidence="1 2" key="1">
    <citation type="journal article" date="2024" name="G3 (Bethesda)">
        <title>Genome assembly of Hibiscus sabdariffa L. provides insights into metabolisms of medicinal natural products.</title>
        <authorList>
            <person name="Kim T."/>
        </authorList>
    </citation>
    <scope>NUCLEOTIDE SEQUENCE [LARGE SCALE GENOMIC DNA]</scope>
    <source>
        <strain evidence="1">TK-2024</strain>
        <tissue evidence="1">Old leaves</tissue>
    </source>
</reference>
<gene>
    <name evidence="1" type="ORF">V6N11_048008</name>
</gene>
<dbReference type="Proteomes" id="UP001396334">
    <property type="component" value="Unassembled WGS sequence"/>
</dbReference>
<comment type="caution">
    <text evidence="1">The sequence shown here is derived from an EMBL/GenBank/DDBJ whole genome shotgun (WGS) entry which is preliminary data.</text>
</comment>